<dbReference type="SUPFAM" id="SSF46785">
    <property type="entry name" value="Winged helix' DNA-binding domain"/>
    <property type="match status" value="1"/>
</dbReference>
<organism evidence="9 10">
    <name type="scientific">Rhizobium pisi</name>
    <dbReference type="NCBI Taxonomy" id="574561"/>
    <lineage>
        <taxon>Bacteria</taxon>
        <taxon>Pseudomonadati</taxon>
        <taxon>Pseudomonadota</taxon>
        <taxon>Alphaproteobacteria</taxon>
        <taxon>Hyphomicrobiales</taxon>
        <taxon>Rhizobiaceae</taxon>
        <taxon>Rhizobium/Agrobacterium group</taxon>
        <taxon>Rhizobium</taxon>
    </lineage>
</organism>
<gene>
    <name evidence="9" type="ORF">FHS26_005618</name>
</gene>
<evidence type="ECO:0000313" key="10">
    <source>
        <dbReference type="Proteomes" id="UP000518315"/>
    </source>
</evidence>
<dbReference type="SUPFAM" id="SSF53850">
    <property type="entry name" value="Periplasmic binding protein-like II"/>
    <property type="match status" value="1"/>
</dbReference>
<dbReference type="FunFam" id="1.10.10.10:FF:000001">
    <property type="entry name" value="LysR family transcriptional regulator"/>
    <property type="match status" value="1"/>
</dbReference>
<dbReference type="EMBL" id="JACHXH010000025">
    <property type="protein sequence ID" value="MBB3137850.1"/>
    <property type="molecule type" value="Genomic_DNA"/>
</dbReference>
<dbReference type="Gene3D" id="3.40.190.290">
    <property type="match status" value="1"/>
</dbReference>
<dbReference type="Gene3D" id="1.10.10.10">
    <property type="entry name" value="Winged helix-like DNA-binding domain superfamily/Winged helix DNA-binding domain"/>
    <property type="match status" value="1"/>
</dbReference>
<dbReference type="Proteomes" id="UP000518315">
    <property type="component" value="Unassembled WGS sequence"/>
</dbReference>
<dbReference type="PROSITE" id="PS50931">
    <property type="entry name" value="HTH_LYSR"/>
    <property type="match status" value="1"/>
</dbReference>
<proteinExistence type="inferred from homology"/>
<evidence type="ECO:0000256" key="5">
    <source>
        <dbReference type="ARBA" id="ARBA00054626"/>
    </source>
</evidence>
<evidence type="ECO:0000256" key="2">
    <source>
        <dbReference type="ARBA" id="ARBA00023015"/>
    </source>
</evidence>
<keyword evidence="10" id="KW-1185">Reference proteome</keyword>
<keyword evidence="4" id="KW-0804">Transcription</keyword>
<dbReference type="GO" id="GO:0003700">
    <property type="term" value="F:DNA-binding transcription factor activity"/>
    <property type="evidence" value="ECO:0007669"/>
    <property type="project" value="InterPro"/>
</dbReference>
<dbReference type="PANTHER" id="PTHR30537:SF5">
    <property type="entry name" value="HTH-TYPE TRANSCRIPTIONAL ACTIVATOR TTDR-RELATED"/>
    <property type="match status" value="1"/>
</dbReference>
<accession>A0A7W5BRQ0</accession>
<dbReference type="InterPro" id="IPR058163">
    <property type="entry name" value="LysR-type_TF_proteobact-type"/>
</dbReference>
<evidence type="ECO:0000256" key="7">
    <source>
        <dbReference type="ARBA" id="ARBA00083243"/>
    </source>
</evidence>
<comment type="caution">
    <text evidence="9">The sequence shown here is derived from an EMBL/GenBank/DDBJ whole genome shotgun (WGS) entry which is preliminary data.</text>
</comment>
<dbReference type="Pfam" id="PF00126">
    <property type="entry name" value="HTH_1"/>
    <property type="match status" value="1"/>
</dbReference>
<reference evidence="9 10" key="1">
    <citation type="submission" date="2020-08" db="EMBL/GenBank/DDBJ databases">
        <title>Genomic Encyclopedia of Type Strains, Phase III (KMG-III): the genomes of soil and plant-associated and newly described type strains.</title>
        <authorList>
            <person name="Whitman W."/>
        </authorList>
    </citation>
    <scope>NUCLEOTIDE SEQUENCE [LARGE SCALE GENOMIC DNA]</scope>
    <source>
        <strain evidence="9 10">CECT 4113</strain>
    </source>
</reference>
<sequence>MPLVNTMLDLNDIAVFARVVEAGSFTAAARLLAMPKTTVSRRIAALEREVGVRLLQRTTRSLKLTDAGRLYYEESSQALRSLEQAKFRLAEARAEPAGTIRISAPVGFGGHFLSATIFDFLATYPKSRVELRLTDDRLNLIENGIDLAFRTGILEDSTLIARKLGSTHRILCASPDYLARCGAPDRPADLSRHDCVIAGPSAANAHWVLEGADRQETISVSGRFAANEMQAVMAAAIAGYGIAQLPYGVAEACIKDGRLHRVLDGYTTPAGGLHVVYPSSRHLSPLVKAFIELAIDHLNTGKGPTEGPAIIS</sequence>
<evidence type="ECO:0000256" key="1">
    <source>
        <dbReference type="ARBA" id="ARBA00009437"/>
    </source>
</evidence>
<dbReference type="CDD" id="cd08422">
    <property type="entry name" value="PBP2_CrgA_like"/>
    <property type="match status" value="1"/>
</dbReference>
<dbReference type="PANTHER" id="PTHR30537">
    <property type="entry name" value="HTH-TYPE TRANSCRIPTIONAL REGULATOR"/>
    <property type="match status" value="1"/>
</dbReference>
<dbReference type="InterPro" id="IPR005119">
    <property type="entry name" value="LysR_subst-bd"/>
</dbReference>
<evidence type="ECO:0000256" key="4">
    <source>
        <dbReference type="ARBA" id="ARBA00023163"/>
    </source>
</evidence>
<evidence type="ECO:0000313" key="9">
    <source>
        <dbReference type="EMBL" id="MBB3137850.1"/>
    </source>
</evidence>
<protein>
    <recommendedName>
        <fullName evidence="6">HTH-type transcriptional regulator TtuA</fullName>
    </recommendedName>
    <alternativeName>
        <fullName evidence="7">Tartrate utilization transcriptional regulator</fullName>
    </alternativeName>
</protein>
<feature type="domain" description="HTH lysR-type" evidence="8">
    <location>
        <begin position="8"/>
        <end position="65"/>
    </location>
</feature>
<comment type="similarity">
    <text evidence="1">Belongs to the LysR transcriptional regulatory family.</text>
</comment>
<dbReference type="InterPro" id="IPR036388">
    <property type="entry name" value="WH-like_DNA-bd_sf"/>
</dbReference>
<dbReference type="GO" id="GO:0043565">
    <property type="term" value="F:sequence-specific DNA binding"/>
    <property type="evidence" value="ECO:0007669"/>
    <property type="project" value="TreeGrafter"/>
</dbReference>
<evidence type="ECO:0000256" key="6">
    <source>
        <dbReference type="ARBA" id="ARBA00067332"/>
    </source>
</evidence>
<dbReference type="AlphaFoldDB" id="A0A7W5BRQ0"/>
<dbReference type="GO" id="GO:0006351">
    <property type="term" value="P:DNA-templated transcription"/>
    <property type="evidence" value="ECO:0007669"/>
    <property type="project" value="TreeGrafter"/>
</dbReference>
<evidence type="ECO:0000256" key="3">
    <source>
        <dbReference type="ARBA" id="ARBA00023125"/>
    </source>
</evidence>
<evidence type="ECO:0000259" key="8">
    <source>
        <dbReference type="PROSITE" id="PS50931"/>
    </source>
</evidence>
<dbReference type="InterPro" id="IPR036390">
    <property type="entry name" value="WH_DNA-bd_sf"/>
</dbReference>
<keyword evidence="2" id="KW-0805">Transcription regulation</keyword>
<keyword evidence="3 9" id="KW-0238">DNA-binding</keyword>
<comment type="function">
    <text evidence="5">Transcriptional regulator of the ttuABCDE tartrate utilization operon.</text>
</comment>
<dbReference type="InterPro" id="IPR000847">
    <property type="entry name" value="LysR_HTH_N"/>
</dbReference>
<name>A0A7W5BRQ0_9HYPH</name>
<dbReference type="Pfam" id="PF03466">
    <property type="entry name" value="LysR_substrate"/>
    <property type="match status" value="1"/>
</dbReference>